<comment type="caution">
    <text evidence="3">The sequence shown here is derived from an EMBL/GenBank/DDBJ whole genome shotgun (WGS) entry which is preliminary data.</text>
</comment>
<keyword evidence="2" id="KW-0472">Membrane</keyword>
<protein>
    <recommendedName>
        <fullName evidence="5">General stress protein</fullName>
    </recommendedName>
</protein>
<feature type="coiled-coil region" evidence="1">
    <location>
        <begin position="42"/>
        <end position="98"/>
    </location>
</feature>
<name>A0A0G1UNP4_9BACT</name>
<keyword evidence="2" id="KW-0812">Transmembrane</keyword>
<evidence type="ECO:0000256" key="1">
    <source>
        <dbReference type="SAM" id="Coils"/>
    </source>
</evidence>
<keyword evidence="2" id="KW-1133">Transmembrane helix</keyword>
<evidence type="ECO:0000313" key="4">
    <source>
        <dbReference type="Proteomes" id="UP000034661"/>
    </source>
</evidence>
<dbReference type="EMBL" id="LCPJ01000007">
    <property type="protein sequence ID" value="KKU95857.1"/>
    <property type="molecule type" value="Genomic_DNA"/>
</dbReference>
<dbReference type="Pfam" id="PF12732">
    <property type="entry name" value="YtxH"/>
    <property type="match status" value="1"/>
</dbReference>
<feature type="transmembrane region" description="Helical" evidence="2">
    <location>
        <begin position="12"/>
        <end position="30"/>
    </location>
</feature>
<sequence>MNDEHHSQGKFLFGFFIGGLIGALVIFFLGTKEGQKTGKLIKRKGEDIIDDLQEKIEELEQRGKELVKQGEAIKEQVLENLEEKKEAVTETAVEKIDTALAHIEELQEHGRQTTASLRKRLFKNLPKKT</sequence>
<evidence type="ECO:0000313" key="3">
    <source>
        <dbReference type="EMBL" id="KKU95857.1"/>
    </source>
</evidence>
<reference evidence="3 4" key="1">
    <citation type="journal article" date="2015" name="Nature">
        <title>rRNA introns, odd ribosomes, and small enigmatic genomes across a large radiation of phyla.</title>
        <authorList>
            <person name="Brown C.T."/>
            <person name="Hug L.A."/>
            <person name="Thomas B.C."/>
            <person name="Sharon I."/>
            <person name="Castelle C.J."/>
            <person name="Singh A."/>
            <person name="Wilkins M.J."/>
            <person name="Williams K.H."/>
            <person name="Banfield J.F."/>
        </authorList>
    </citation>
    <scope>NUCLEOTIDE SEQUENCE [LARGE SCALE GENOMIC DNA]</scope>
</reference>
<keyword evidence="1" id="KW-0175">Coiled coil</keyword>
<dbReference type="InterPro" id="IPR024623">
    <property type="entry name" value="YtxH"/>
</dbReference>
<proteinExistence type="predicted"/>
<accession>A0A0G1UNP4</accession>
<dbReference type="AlphaFoldDB" id="A0A0G1UNP4"/>
<organism evidence="3 4">
    <name type="scientific">Candidatus Gottesmanbacteria bacterium GW2011_GWA1_48_13</name>
    <dbReference type="NCBI Taxonomy" id="1618439"/>
    <lineage>
        <taxon>Bacteria</taxon>
        <taxon>Candidatus Gottesmaniibacteriota</taxon>
    </lineage>
</organism>
<evidence type="ECO:0008006" key="5">
    <source>
        <dbReference type="Google" id="ProtNLM"/>
    </source>
</evidence>
<evidence type="ECO:0000256" key="2">
    <source>
        <dbReference type="SAM" id="Phobius"/>
    </source>
</evidence>
<dbReference type="Proteomes" id="UP000034661">
    <property type="component" value="Unassembled WGS sequence"/>
</dbReference>
<gene>
    <name evidence="3" type="ORF">UY27_C0007G0025</name>
</gene>